<keyword evidence="1" id="KW-0812">Transmembrane</keyword>
<gene>
    <name evidence="2" type="ORF">EWM57_17050</name>
</gene>
<dbReference type="Proteomes" id="UP000294155">
    <property type="component" value="Unassembled WGS sequence"/>
</dbReference>
<dbReference type="AlphaFoldDB" id="A0A4Q5L9W2"/>
<dbReference type="RefSeq" id="WP_129922361.1">
    <property type="nucleotide sequence ID" value="NZ_SEWE01000045.1"/>
</dbReference>
<keyword evidence="3" id="KW-1185">Reference proteome</keyword>
<comment type="caution">
    <text evidence="2">The sequence shown here is derived from an EMBL/GenBank/DDBJ whole genome shotgun (WGS) entry which is preliminary data.</text>
</comment>
<accession>A0A4Q5L9W2</accession>
<dbReference type="EMBL" id="SEWE01000045">
    <property type="protein sequence ID" value="RYU77698.1"/>
    <property type="molecule type" value="Genomic_DNA"/>
</dbReference>
<evidence type="ECO:0000256" key="1">
    <source>
        <dbReference type="SAM" id="Phobius"/>
    </source>
</evidence>
<dbReference type="OrthoDB" id="880914at2"/>
<protein>
    <submittedName>
        <fullName evidence="2">Uncharacterized protein</fullName>
    </submittedName>
</protein>
<sequence>MSVVREPAAIFSQLLFAAIFGLAIGVVTLWRGHKRREDFYTLTGAVTNLTNSLNVEGHLNLNNEPLRYLQVQGQSRFFRLFIGEDLDGSKPNYQRIDDIKVGDIVTVYYDETLWSSSSDLVSNLAYFVDKDQQPYFIRGSLNNRTGYYFMGACAIVALASIYLKRTGKIA</sequence>
<feature type="transmembrane region" description="Helical" evidence="1">
    <location>
        <begin position="145"/>
        <end position="163"/>
    </location>
</feature>
<evidence type="ECO:0000313" key="3">
    <source>
        <dbReference type="Proteomes" id="UP000294155"/>
    </source>
</evidence>
<evidence type="ECO:0000313" key="2">
    <source>
        <dbReference type="EMBL" id="RYU77698.1"/>
    </source>
</evidence>
<keyword evidence="1" id="KW-1133">Transmembrane helix</keyword>
<feature type="transmembrane region" description="Helical" evidence="1">
    <location>
        <begin position="12"/>
        <end position="30"/>
    </location>
</feature>
<proteinExistence type="predicted"/>
<keyword evidence="1" id="KW-0472">Membrane</keyword>
<organism evidence="2 3">
    <name type="scientific">Hymenobacter persicinus</name>
    <dbReference type="NCBI Taxonomy" id="2025506"/>
    <lineage>
        <taxon>Bacteria</taxon>
        <taxon>Pseudomonadati</taxon>
        <taxon>Bacteroidota</taxon>
        <taxon>Cytophagia</taxon>
        <taxon>Cytophagales</taxon>
        <taxon>Hymenobacteraceae</taxon>
        <taxon>Hymenobacter</taxon>
    </lineage>
</organism>
<name>A0A4Q5L9W2_9BACT</name>
<reference evidence="2 3" key="1">
    <citation type="submission" date="2019-02" db="EMBL/GenBank/DDBJ databases">
        <title>Bacterial novel species isolated from soil.</title>
        <authorList>
            <person name="Jung H.-Y."/>
        </authorList>
    </citation>
    <scope>NUCLEOTIDE SEQUENCE [LARGE SCALE GENOMIC DNA]</scope>
    <source>
        <strain evidence="2 3">1-3-3-3</strain>
    </source>
</reference>